<feature type="compositionally biased region" description="Basic residues" evidence="1">
    <location>
        <begin position="351"/>
        <end position="368"/>
    </location>
</feature>
<comment type="caution">
    <text evidence="3">The sequence shown here is derived from an EMBL/GenBank/DDBJ whole genome shotgun (WGS) entry which is preliminary data.</text>
</comment>
<name>A0A8H2W6Y3_9HELO</name>
<sequence>MIFTKPAERCLNNMSESSVKKALCIVASHIYSQEGGIQWLNDQLGQFGCTADGLINEVLTDPELTQHPIGQDIHHRYHLHNNPNDEHAAAYQASATSTGSKDKGAHPPQKSFAYAPIHPQVLVEQAKILPSEDYVGIPNSDEQPVEEQAPEVFSQLGTSENSSTAHPSSAKQILATSSNATPFPSPAHTPCSSPAPLNKRGHSSHDDSDNGEDTKPTRPPAKKLKKSNTKPPTSTSSTPTTTTSNSSSHKPTTTSSTRRPSWTPEETEQVYKCLVARREKEASIPGLVKLYDAPLWLHISEALAGVYGIHRTPSGCKANWNRSGRDKYGFDERSALKRSEALATSLQVSKKNVKNVKKKKKKKKKKKRVVVEEEDDYDDDE</sequence>
<keyword evidence="4" id="KW-1185">Reference proteome</keyword>
<feature type="region of interest" description="Disordered" evidence="1">
    <location>
        <begin position="134"/>
        <end position="268"/>
    </location>
</feature>
<accession>A0A8H2W6Y3</accession>
<proteinExistence type="predicted"/>
<gene>
    <name evidence="3" type="ORF">SCLTRI_LOCUS10491</name>
</gene>
<feature type="compositionally biased region" description="Polar residues" evidence="1">
    <location>
        <begin position="155"/>
        <end position="182"/>
    </location>
</feature>
<feature type="region of interest" description="Disordered" evidence="1">
    <location>
        <begin position="351"/>
        <end position="381"/>
    </location>
</feature>
<feature type="domain" description="Myb-like" evidence="2">
    <location>
        <begin position="254"/>
        <end position="322"/>
    </location>
</feature>
<dbReference type="InterPro" id="IPR001005">
    <property type="entry name" value="SANT/Myb"/>
</dbReference>
<evidence type="ECO:0000313" key="4">
    <source>
        <dbReference type="Proteomes" id="UP000624404"/>
    </source>
</evidence>
<feature type="compositionally biased region" description="Basic and acidic residues" evidence="1">
    <location>
        <begin position="203"/>
        <end position="216"/>
    </location>
</feature>
<protein>
    <submittedName>
        <fullName evidence="3">A4af1334-082d-4202-8b3a-13a2dc62f376-CDS</fullName>
    </submittedName>
</protein>
<dbReference type="OrthoDB" id="3552456at2759"/>
<dbReference type="PROSITE" id="PS50090">
    <property type="entry name" value="MYB_LIKE"/>
    <property type="match status" value="1"/>
</dbReference>
<evidence type="ECO:0000256" key="1">
    <source>
        <dbReference type="SAM" id="MobiDB-lite"/>
    </source>
</evidence>
<feature type="compositionally biased region" description="Acidic residues" evidence="1">
    <location>
        <begin position="372"/>
        <end position="381"/>
    </location>
</feature>
<evidence type="ECO:0000313" key="3">
    <source>
        <dbReference type="EMBL" id="CAD6456644.1"/>
    </source>
</evidence>
<evidence type="ECO:0000259" key="2">
    <source>
        <dbReference type="PROSITE" id="PS50090"/>
    </source>
</evidence>
<feature type="region of interest" description="Disordered" evidence="1">
    <location>
        <begin position="90"/>
        <end position="111"/>
    </location>
</feature>
<reference evidence="3" key="1">
    <citation type="submission" date="2020-10" db="EMBL/GenBank/DDBJ databases">
        <authorList>
            <person name="Kusch S."/>
        </authorList>
    </citation>
    <scope>NUCLEOTIDE SEQUENCE</scope>
    <source>
        <strain evidence="3">SwB9</strain>
    </source>
</reference>
<dbReference type="AlphaFoldDB" id="A0A8H2W6Y3"/>
<dbReference type="EMBL" id="CAJHIA010000037">
    <property type="protein sequence ID" value="CAD6456644.1"/>
    <property type="molecule type" value="Genomic_DNA"/>
</dbReference>
<dbReference type="Proteomes" id="UP000624404">
    <property type="component" value="Unassembled WGS sequence"/>
</dbReference>
<feature type="compositionally biased region" description="Low complexity" evidence="1">
    <location>
        <begin position="229"/>
        <end position="264"/>
    </location>
</feature>
<organism evidence="3 4">
    <name type="scientific">Sclerotinia trifoliorum</name>
    <dbReference type="NCBI Taxonomy" id="28548"/>
    <lineage>
        <taxon>Eukaryota</taxon>
        <taxon>Fungi</taxon>
        <taxon>Dikarya</taxon>
        <taxon>Ascomycota</taxon>
        <taxon>Pezizomycotina</taxon>
        <taxon>Leotiomycetes</taxon>
        <taxon>Helotiales</taxon>
        <taxon>Sclerotiniaceae</taxon>
        <taxon>Sclerotinia</taxon>
    </lineage>
</organism>